<evidence type="ECO:0000313" key="1">
    <source>
        <dbReference type="EMBL" id="JAD24999.1"/>
    </source>
</evidence>
<proteinExistence type="predicted"/>
<reference evidence="1" key="2">
    <citation type="journal article" date="2015" name="Data Brief">
        <title>Shoot transcriptome of the giant reed, Arundo donax.</title>
        <authorList>
            <person name="Barrero R.A."/>
            <person name="Guerrero F.D."/>
            <person name="Moolhuijzen P."/>
            <person name="Goolsby J.A."/>
            <person name="Tidwell J."/>
            <person name="Bellgard S.E."/>
            <person name="Bellgard M.I."/>
        </authorList>
    </citation>
    <scope>NUCLEOTIDE SEQUENCE</scope>
    <source>
        <tissue evidence="1">Shoot tissue taken approximately 20 cm above the soil surface</tissue>
    </source>
</reference>
<protein>
    <submittedName>
        <fullName evidence="1">Uncharacterized protein</fullName>
    </submittedName>
</protein>
<sequence length="54" mass="6285">MCNHLIMKSKKQCPNVQTIDAHIYELHAHHCLSNLVLISIAQSKLKQINRYKKT</sequence>
<organism evidence="1">
    <name type="scientific">Arundo donax</name>
    <name type="common">Giant reed</name>
    <name type="synonym">Donax arundinaceus</name>
    <dbReference type="NCBI Taxonomy" id="35708"/>
    <lineage>
        <taxon>Eukaryota</taxon>
        <taxon>Viridiplantae</taxon>
        <taxon>Streptophyta</taxon>
        <taxon>Embryophyta</taxon>
        <taxon>Tracheophyta</taxon>
        <taxon>Spermatophyta</taxon>
        <taxon>Magnoliopsida</taxon>
        <taxon>Liliopsida</taxon>
        <taxon>Poales</taxon>
        <taxon>Poaceae</taxon>
        <taxon>PACMAD clade</taxon>
        <taxon>Arundinoideae</taxon>
        <taxon>Arundineae</taxon>
        <taxon>Arundo</taxon>
    </lineage>
</organism>
<dbReference type="EMBL" id="GBRH01272896">
    <property type="protein sequence ID" value="JAD24999.1"/>
    <property type="molecule type" value="Transcribed_RNA"/>
</dbReference>
<name>A0A0A8YFL9_ARUDO</name>
<dbReference type="AlphaFoldDB" id="A0A0A8YFL9"/>
<accession>A0A0A8YFL9</accession>
<reference evidence="1" key="1">
    <citation type="submission" date="2014-09" db="EMBL/GenBank/DDBJ databases">
        <authorList>
            <person name="Magalhaes I.L.F."/>
            <person name="Oliveira U."/>
            <person name="Santos F.R."/>
            <person name="Vidigal T.H.D.A."/>
            <person name="Brescovit A.D."/>
            <person name="Santos A.J."/>
        </authorList>
    </citation>
    <scope>NUCLEOTIDE SEQUENCE</scope>
    <source>
        <tissue evidence="1">Shoot tissue taken approximately 20 cm above the soil surface</tissue>
    </source>
</reference>